<feature type="transmembrane region" description="Helical" evidence="7">
    <location>
        <begin position="327"/>
        <end position="352"/>
    </location>
</feature>
<comment type="subcellular location">
    <subcellularLocation>
        <location evidence="1">Cell membrane</location>
        <topology evidence="1">Multi-pass membrane protein</topology>
    </subcellularLocation>
</comment>
<dbReference type="InterPro" id="IPR020846">
    <property type="entry name" value="MFS_dom"/>
</dbReference>
<name>A0A7W3SVC2_9BACL</name>
<feature type="transmembrane region" description="Helical" evidence="7">
    <location>
        <begin position="76"/>
        <end position="96"/>
    </location>
</feature>
<keyword evidence="6 7" id="KW-0472">Membrane</keyword>
<evidence type="ECO:0000256" key="2">
    <source>
        <dbReference type="ARBA" id="ARBA00022448"/>
    </source>
</evidence>
<feature type="transmembrane region" description="Helical" evidence="7">
    <location>
        <begin position="224"/>
        <end position="247"/>
    </location>
</feature>
<sequence length="422" mass="46749">MGFRNFHPNIKIRLAVMFVTNIVSSMVLPLMAIYYARKLGEGITGVLLVFNVAVGFAAGFFGGYFSDRKGRKRYMVGAEAVMVILYIIAALVNSSWFVSPWITYLAMVGISICSGFFGPASDAMLLDVSMPEERKTIYSMQYWLNNLSSAFGGMIGAFLFEQYLFQLFLGLAVVGLFSVMVTMIFIKDTYKGTAEITAAGEGEKTSTVIRLLRNYREVLKDRPFVWFVIAVLLTVSVEFHLGSYISIRLSEEMPLQSLFGWLGFPHAFTGIQAVGLLRTENTMLVVLLTLFVMKLLRRFDDKQVMLTGVALYITSYSIVAYTNHLPLLVLCMLIATWGEVMYVPVIQAYLGIIARADARSSYMAVYGFTFRGATIVSSLAVIIGSVLPSWSMASGIFACGFAGVLILLRILPALDRRKMTAG</sequence>
<feature type="transmembrane region" description="Helical" evidence="7">
    <location>
        <begin position="267"/>
        <end position="292"/>
    </location>
</feature>
<dbReference type="RefSeq" id="WP_182537342.1">
    <property type="nucleotide sequence ID" value="NZ_JACJIP010000023.1"/>
</dbReference>
<feature type="transmembrane region" description="Helical" evidence="7">
    <location>
        <begin position="364"/>
        <end position="384"/>
    </location>
</feature>
<dbReference type="InterPro" id="IPR050171">
    <property type="entry name" value="MFS_Transporters"/>
</dbReference>
<dbReference type="GO" id="GO:0005886">
    <property type="term" value="C:plasma membrane"/>
    <property type="evidence" value="ECO:0007669"/>
    <property type="project" value="UniProtKB-SubCell"/>
</dbReference>
<dbReference type="PROSITE" id="PS50850">
    <property type="entry name" value="MFS"/>
    <property type="match status" value="1"/>
</dbReference>
<evidence type="ECO:0000256" key="1">
    <source>
        <dbReference type="ARBA" id="ARBA00004651"/>
    </source>
</evidence>
<proteinExistence type="predicted"/>
<keyword evidence="3" id="KW-1003">Cell membrane</keyword>
<dbReference type="PANTHER" id="PTHR23517">
    <property type="entry name" value="RESISTANCE PROTEIN MDTM, PUTATIVE-RELATED-RELATED"/>
    <property type="match status" value="1"/>
</dbReference>
<feature type="transmembrane region" description="Helical" evidence="7">
    <location>
        <begin position="42"/>
        <end position="64"/>
    </location>
</feature>
<feature type="transmembrane region" description="Helical" evidence="7">
    <location>
        <begin position="102"/>
        <end position="121"/>
    </location>
</feature>
<feature type="domain" description="Major facilitator superfamily (MFS) profile" evidence="8">
    <location>
        <begin position="1"/>
        <end position="418"/>
    </location>
</feature>
<accession>A0A7W3SVC2</accession>
<gene>
    <name evidence="9" type="ORF">FHR92_003354</name>
</gene>
<organism evidence="9 10">
    <name type="scientific">Fontibacillus solani</name>
    <dbReference type="NCBI Taxonomy" id="1572857"/>
    <lineage>
        <taxon>Bacteria</taxon>
        <taxon>Bacillati</taxon>
        <taxon>Bacillota</taxon>
        <taxon>Bacilli</taxon>
        <taxon>Bacillales</taxon>
        <taxon>Paenibacillaceae</taxon>
        <taxon>Fontibacillus</taxon>
    </lineage>
</organism>
<dbReference type="Pfam" id="PF07690">
    <property type="entry name" value="MFS_1"/>
    <property type="match status" value="1"/>
</dbReference>
<evidence type="ECO:0000259" key="8">
    <source>
        <dbReference type="PROSITE" id="PS50850"/>
    </source>
</evidence>
<feature type="transmembrane region" description="Helical" evidence="7">
    <location>
        <begin position="142"/>
        <end position="160"/>
    </location>
</feature>
<feature type="transmembrane region" description="Helical" evidence="7">
    <location>
        <begin position="166"/>
        <end position="186"/>
    </location>
</feature>
<feature type="transmembrane region" description="Helical" evidence="7">
    <location>
        <begin position="12"/>
        <end position="36"/>
    </location>
</feature>
<feature type="transmembrane region" description="Helical" evidence="7">
    <location>
        <begin position="390"/>
        <end position="411"/>
    </location>
</feature>
<keyword evidence="2" id="KW-0813">Transport</keyword>
<reference evidence="9 10" key="1">
    <citation type="submission" date="2020-08" db="EMBL/GenBank/DDBJ databases">
        <title>Genomic Encyclopedia of Type Strains, Phase III (KMG-III): the genomes of soil and plant-associated and newly described type strains.</title>
        <authorList>
            <person name="Whitman W."/>
        </authorList>
    </citation>
    <scope>NUCLEOTIDE SEQUENCE [LARGE SCALE GENOMIC DNA]</scope>
    <source>
        <strain evidence="9 10">CECT 8693</strain>
    </source>
</reference>
<keyword evidence="5 7" id="KW-1133">Transmembrane helix</keyword>
<feature type="transmembrane region" description="Helical" evidence="7">
    <location>
        <begin position="304"/>
        <end position="321"/>
    </location>
</feature>
<evidence type="ECO:0000256" key="6">
    <source>
        <dbReference type="ARBA" id="ARBA00023136"/>
    </source>
</evidence>
<dbReference type="Proteomes" id="UP000567067">
    <property type="component" value="Unassembled WGS sequence"/>
</dbReference>
<dbReference type="EMBL" id="JACJIP010000023">
    <property type="protein sequence ID" value="MBA9086874.1"/>
    <property type="molecule type" value="Genomic_DNA"/>
</dbReference>
<keyword evidence="10" id="KW-1185">Reference proteome</keyword>
<evidence type="ECO:0000313" key="10">
    <source>
        <dbReference type="Proteomes" id="UP000567067"/>
    </source>
</evidence>
<comment type="caution">
    <text evidence="9">The sequence shown here is derived from an EMBL/GenBank/DDBJ whole genome shotgun (WGS) entry which is preliminary data.</text>
</comment>
<protein>
    <submittedName>
        <fullName evidence="9">DHA1 family multidrug resistance protein B-like MFS transporter</fullName>
    </submittedName>
</protein>
<evidence type="ECO:0000256" key="3">
    <source>
        <dbReference type="ARBA" id="ARBA00022475"/>
    </source>
</evidence>
<dbReference type="PANTHER" id="PTHR23517:SF3">
    <property type="entry name" value="INTEGRAL MEMBRANE TRANSPORT PROTEIN"/>
    <property type="match status" value="1"/>
</dbReference>
<evidence type="ECO:0000256" key="7">
    <source>
        <dbReference type="SAM" id="Phobius"/>
    </source>
</evidence>
<dbReference type="InterPro" id="IPR036259">
    <property type="entry name" value="MFS_trans_sf"/>
</dbReference>
<keyword evidence="4 7" id="KW-0812">Transmembrane</keyword>
<dbReference type="SUPFAM" id="SSF103473">
    <property type="entry name" value="MFS general substrate transporter"/>
    <property type="match status" value="1"/>
</dbReference>
<evidence type="ECO:0000313" key="9">
    <source>
        <dbReference type="EMBL" id="MBA9086874.1"/>
    </source>
</evidence>
<dbReference type="InterPro" id="IPR011701">
    <property type="entry name" value="MFS"/>
</dbReference>
<evidence type="ECO:0000256" key="4">
    <source>
        <dbReference type="ARBA" id="ARBA00022692"/>
    </source>
</evidence>
<dbReference type="AlphaFoldDB" id="A0A7W3SVC2"/>
<evidence type="ECO:0000256" key="5">
    <source>
        <dbReference type="ARBA" id="ARBA00022989"/>
    </source>
</evidence>
<dbReference type="GO" id="GO:0022857">
    <property type="term" value="F:transmembrane transporter activity"/>
    <property type="evidence" value="ECO:0007669"/>
    <property type="project" value="InterPro"/>
</dbReference>
<dbReference type="Gene3D" id="1.20.1250.20">
    <property type="entry name" value="MFS general substrate transporter like domains"/>
    <property type="match status" value="1"/>
</dbReference>